<name>A0AAE3JIR8_9SPIR</name>
<accession>A0AAE3JIR8</accession>
<comment type="caution">
    <text evidence="1">The sequence shown here is derived from an EMBL/GenBank/DDBJ whole genome shotgun (WGS) entry which is preliminary data.</text>
</comment>
<evidence type="ECO:0000313" key="2">
    <source>
        <dbReference type="Proteomes" id="UP001198163"/>
    </source>
</evidence>
<keyword evidence="2" id="KW-1185">Reference proteome</keyword>
<sequence>MRHLTKRNIKGFDRMVHGFHDEVFDEIDCTKCGLCCRNMGPIFRNTDIKHICAEIGTPSKKFMDDYLQQDPDGVGFMLKELPCPFQNEDNSCSIYDVRTLSCVNFPHTKEENIQRRLVGLALDSLYCPAAFLICEKILAVY</sequence>
<protein>
    <submittedName>
        <fullName evidence="1">YkgJ family cysteine cluster protein</fullName>
    </submittedName>
</protein>
<gene>
    <name evidence="1" type="ORF">K7J14_12650</name>
</gene>
<dbReference type="EMBL" id="JAINWA010000003">
    <property type="protein sequence ID" value="MCD1655542.1"/>
    <property type="molecule type" value="Genomic_DNA"/>
</dbReference>
<evidence type="ECO:0000313" key="1">
    <source>
        <dbReference type="EMBL" id="MCD1655542.1"/>
    </source>
</evidence>
<organism evidence="1 2">
    <name type="scientific">Teretinema zuelzerae</name>
    <dbReference type="NCBI Taxonomy" id="156"/>
    <lineage>
        <taxon>Bacteria</taxon>
        <taxon>Pseudomonadati</taxon>
        <taxon>Spirochaetota</taxon>
        <taxon>Spirochaetia</taxon>
        <taxon>Spirochaetales</taxon>
        <taxon>Treponemataceae</taxon>
        <taxon>Teretinema</taxon>
    </lineage>
</organism>
<dbReference type="RefSeq" id="WP_230756878.1">
    <property type="nucleotide sequence ID" value="NZ_JAINWA010000003.1"/>
</dbReference>
<reference evidence="1" key="1">
    <citation type="submission" date="2021-08" db="EMBL/GenBank/DDBJ databases">
        <title>Comparative analyses of Brucepasteria parasyntrophica and Teretinema zuelzerae.</title>
        <authorList>
            <person name="Song Y."/>
            <person name="Brune A."/>
        </authorList>
    </citation>
    <scope>NUCLEOTIDE SEQUENCE</scope>
    <source>
        <strain evidence="1">DSM 1903</strain>
    </source>
</reference>
<dbReference type="AlphaFoldDB" id="A0AAE3JIR8"/>
<dbReference type="InterPro" id="IPR005358">
    <property type="entry name" value="Puta_zinc/iron-chelating_dom"/>
</dbReference>
<dbReference type="Proteomes" id="UP001198163">
    <property type="component" value="Unassembled WGS sequence"/>
</dbReference>
<proteinExistence type="predicted"/>
<dbReference type="Pfam" id="PF03692">
    <property type="entry name" value="CxxCxxCC"/>
    <property type="match status" value="1"/>
</dbReference>